<dbReference type="SMART" id="SM00116">
    <property type="entry name" value="CBS"/>
    <property type="match status" value="1"/>
</dbReference>
<dbReference type="PROSITE" id="PS51371">
    <property type="entry name" value="CBS"/>
    <property type="match status" value="1"/>
</dbReference>
<dbReference type="InterPro" id="IPR044725">
    <property type="entry name" value="CBSX3_CBS_dom"/>
</dbReference>
<dbReference type="SUPFAM" id="SSF54631">
    <property type="entry name" value="CBS-domain pair"/>
    <property type="match status" value="1"/>
</dbReference>
<organism evidence="3">
    <name type="scientific">marine metagenome</name>
    <dbReference type="NCBI Taxonomy" id="408172"/>
    <lineage>
        <taxon>unclassified sequences</taxon>
        <taxon>metagenomes</taxon>
        <taxon>ecological metagenomes</taxon>
    </lineage>
</organism>
<dbReference type="PANTHER" id="PTHR43080:SF2">
    <property type="entry name" value="CBS DOMAIN-CONTAINING PROTEIN"/>
    <property type="match status" value="1"/>
</dbReference>
<dbReference type="InterPro" id="IPR046342">
    <property type="entry name" value="CBS_dom_sf"/>
</dbReference>
<dbReference type="EMBL" id="UINC01082740">
    <property type="protein sequence ID" value="SVC27785.1"/>
    <property type="molecule type" value="Genomic_DNA"/>
</dbReference>
<feature type="non-terminal residue" evidence="3">
    <location>
        <position position="1"/>
    </location>
</feature>
<protein>
    <recommendedName>
        <fullName evidence="2">CBS domain-containing protein</fullName>
    </recommendedName>
</protein>
<evidence type="ECO:0000259" key="2">
    <source>
        <dbReference type="PROSITE" id="PS51371"/>
    </source>
</evidence>
<reference evidence="3" key="1">
    <citation type="submission" date="2018-05" db="EMBL/GenBank/DDBJ databases">
        <authorList>
            <person name="Lanie J.A."/>
            <person name="Ng W.-L."/>
            <person name="Kazmierczak K.M."/>
            <person name="Andrzejewski T.M."/>
            <person name="Davidsen T.M."/>
            <person name="Wayne K.J."/>
            <person name="Tettelin H."/>
            <person name="Glass J.I."/>
            <person name="Rusch D."/>
            <person name="Podicherti R."/>
            <person name="Tsui H.-C.T."/>
            <person name="Winkler M.E."/>
        </authorList>
    </citation>
    <scope>NUCLEOTIDE SEQUENCE</scope>
</reference>
<accession>A0A382KW28</accession>
<evidence type="ECO:0000256" key="1">
    <source>
        <dbReference type="ARBA" id="ARBA00023122"/>
    </source>
</evidence>
<dbReference type="Pfam" id="PF00571">
    <property type="entry name" value="CBS"/>
    <property type="match status" value="1"/>
</dbReference>
<dbReference type="Gene3D" id="3.10.580.10">
    <property type="entry name" value="CBS-domain"/>
    <property type="match status" value="1"/>
</dbReference>
<sequence>GIISERDYARKVILQGKSSKDTKVSEIMTKNVIYVDPTLKVDECMALMTKKRIRHLPVLANGELIGMISVGDLVKSIIDEQSTVIDHLERYIKGEVA</sequence>
<dbReference type="AlphaFoldDB" id="A0A382KW28"/>
<evidence type="ECO:0000313" key="3">
    <source>
        <dbReference type="EMBL" id="SVC27785.1"/>
    </source>
</evidence>
<dbReference type="PANTHER" id="PTHR43080">
    <property type="entry name" value="CBS DOMAIN-CONTAINING PROTEIN CBSX3, MITOCHONDRIAL"/>
    <property type="match status" value="1"/>
</dbReference>
<name>A0A382KW28_9ZZZZ</name>
<keyword evidence="1" id="KW-0129">CBS domain</keyword>
<dbReference type="InterPro" id="IPR000644">
    <property type="entry name" value="CBS_dom"/>
</dbReference>
<dbReference type="InterPro" id="IPR051257">
    <property type="entry name" value="Diverse_CBS-Domain"/>
</dbReference>
<dbReference type="CDD" id="cd04623">
    <property type="entry name" value="CBS_pair_bac_euk"/>
    <property type="match status" value="1"/>
</dbReference>
<gene>
    <name evidence="3" type="ORF">METZ01_LOCUS280639</name>
</gene>
<proteinExistence type="predicted"/>
<feature type="domain" description="CBS" evidence="2">
    <location>
        <begin position="28"/>
        <end position="83"/>
    </location>
</feature>